<dbReference type="OrthoDB" id="255828at2"/>
<dbReference type="AlphaFoldDB" id="A0A5C5ZC77"/>
<feature type="signal peptide" evidence="1">
    <location>
        <begin position="1"/>
        <end position="24"/>
    </location>
</feature>
<accession>A0A5C5ZC77</accession>
<evidence type="ECO:0000313" key="2">
    <source>
        <dbReference type="EMBL" id="TWT84922.1"/>
    </source>
</evidence>
<dbReference type="EMBL" id="SJPJ01000001">
    <property type="protein sequence ID" value="TWT84922.1"/>
    <property type="molecule type" value="Genomic_DNA"/>
</dbReference>
<sequence precursor="true">MKTKSFSIAMVACVLLVSVGSAKSGDIPDQPQSLDSRVLTAVDQHATDVRSLDRRFLDSMRSLEEDYSKGRMKLRDELVKLLNRELKAATQKGGLDQAIAVRDQIRRTEALEIIPPASEENHAPGRVTSRSSPLQGILGRWRWNNGVDITNLQGGRTSGNGTWRSVNPQSSTYEFRWKSIPADRVQLSANGRVLEGTKSDDPSFRVWAVRLD</sequence>
<evidence type="ECO:0000256" key="1">
    <source>
        <dbReference type="SAM" id="SignalP"/>
    </source>
</evidence>
<dbReference type="Proteomes" id="UP000315010">
    <property type="component" value="Unassembled WGS sequence"/>
</dbReference>
<reference evidence="2 3" key="1">
    <citation type="submission" date="2019-02" db="EMBL/GenBank/DDBJ databases">
        <title>Deep-cultivation of Planctomycetes and their phenomic and genomic characterization uncovers novel biology.</title>
        <authorList>
            <person name="Wiegand S."/>
            <person name="Jogler M."/>
            <person name="Boedeker C."/>
            <person name="Pinto D."/>
            <person name="Vollmers J."/>
            <person name="Rivas-Marin E."/>
            <person name="Kohn T."/>
            <person name="Peeters S.H."/>
            <person name="Heuer A."/>
            <person name="Rast P."/>
            <person name="Oberbeckmann S."/>
            <person name="Bunk B."/>
            <person name="Jeske O."/>
            <person name="Meyerdierks A."/>
            <person name="Storesund J.E."/>
            <person name="Kallscheuer N."/>
            <person name="Luecker S."/>
            <person name="Lage O.M."/>
            <person name="Pohl T."/>
            <person name="Merkel B.J."/>
            <person name="Hornburger P."/>
            <person name="Mueller R.-W."/>
            <person name="Bruemmer F."/>
            <person name="Labrenz M."/>
            <person name="Spormann A.M."/>
            <person name="Op Den Camp H."/>
            <person name="Overmann J."/>
            <person name="Amann R."/>
            <person name="Jetten M.S.M."/>
            <person name="Mascher T."/>
            <person name="Medema M.H."/>
            <person name="Devos D.P."/>
            <person name="Kaster A.-K."/>
            <person name="Ovreas L."/>
            <person name="Rohde M."/>
            <person name="Galperin M.Y."/>
            <person name="Jogler C."/>
        </authorList>
    </citation>
    <scope>NUCLEOTIDE SEQUENCE [LARGE SCALE GENOMIC DNA]</scope>
    <source>
        <strain evidence="2 3">CA13</strain>
    </source>
</reference>
<proteinExistence type="predicted"/>
<name>A0A5C5ZC77_9BACT</name>
<keyword evidence="1" id="KW-0732">Signal</keyword>
<keyword evidence="3" id="KW-1185">Reference proteome</keyword>
<dbReference type="RefSeq" id="WP_146402847.1">
    <property type="nucleotide sequence ID" value="NZ_SJPJ01000001.1"/>
</dbReference>
<organism evidence="2 3">
    <name type="scientific">Novipirellula herctigrandis</name>
    <dbReference type="NCBI Taxonomy" id="2527986"/>
    <lineage>
        <taxon>Bacteria</taxon>
        <taxon>Pseudomonadati</taxon>
        <taxon>Planctomycetota</taxon>
        <taxon>Planctomycetia</taxon>
        <taxon>Pirellulales</taxon>
        <taxon>Pirellulaceae</taxon>
        <taxon>Novipirellula</taxon>
    </lineage>
</organism>
<evidence type="ECO:0000313" key="3">
    <source>
        <dbReference type="Proteomes" id="UP000315010"/>
    </source>
</evidence>
<comment type="caution">
    <text evidence="2">The sequence shown here is derived from an EMBL/GenBank/DDBJ whole genome shotgun (WGS) entry which is preliminary data.</text>
</comment>
<protein>
    <recommendedName>
        <fullName evidence="4">Secreted protein</fullName>
    </recommendedName>
</protein>
<gene>
    <name evidence="2" type="ORF">CA13_64030</name>
</gene>
<evidence type="ECO:0008006" key="4">
    <source>
        <dbReference type="Google" id="ProtNLM"/>
    </source>
</evidence>
<feature type="chain" id="PRO_5022954923" description="Secreted protein" evidence="1">
    <location>
        <begin position="25"/>
        <end position="212"/>
    </location>
</feature>